<dbReference type="Pfam" id="PF08734">
    <property type="entry name" value="GYD"/>
    <property type="match status" value="1"/>
</dbReference>
<comment type="caution">
    <text evidence="1">The sequence shown here is derived from an EMBL/GenBank/DDBJ whole genome shotgun (WGS) entry which is preliminary data.</text>
</comment>
<name>A0A853CK37_9ACTN</name>
<dbReference type="AlphaFoldDB" id="A0A853CK37"/>
<sequence>MARYLFIANYGPQGSRALMQAGGSARVTGIEKTLSGLGGRLESFDFAFGGDDAFVIVDVPDAETAAAVALTVNASGTVSVRTVALLTPEQVDRAAQIRPDYSPPGQS</sequence>
<accession>A0A853CK37</accession>
<organism evidence="1 2">
    <name type="scientific">Petropleomorpha daqingensis</name>
    <dbReference type="NCBI Taxonomy" id="2026353"/>
    <lineage>
        <taxon>Bacteria</taxon>
        <taxon>Bacillati</taxon>
        <taxon>Actinomycetota</taxon>
        <taxon>Actinomycetes</taxon>
        <taxon>Geodermatophilales</taxon>
        <taxon>Geodermatophilaceae</taxon>
        <taxon>Petropleomorpha</taxon>
    </lineage>
</organism>
<evidence type="ECO:0000313" key="1">
    <source>
        <dbReference type="EMBL" id="NYJ06628.1"/>
    </source>
</evidence>
<keyword evidence="2" id="KW-1185">Reference proteome</keyword>
<dbReference type="EMBL" id="JACBZT010000001">
    <property type="protein sequence ID" value="NYJ06628.1"/>
    <property type="molecule type" value="Genomic_DNA"/>
</dbReference>
<evidence type="ECO:0000313" key="2">
    <source>
        <dbReference type="Proteomes" id="UP000541969"/>
    </source>
</evidence>
<dbReference type="RefSeq" id="WP_179717878.1">
    <property type="nucleotide sequence ID" value="NZ_JACBZT010000001.1"/>
</dbReference>
<dbReference type="InterPro" id="IPR014845">
    <property type="entry name" value="GYD/TTHA1554"/>
</dbReference>
<gene>
    <name evidence="1" type="ORF">GGQ55_002906</name>
</gene>
<protein>
    <submittedName>
        <fullName evidence="1">Uncharacterized protein with GYD domain</fullName>
    </submittedName>
</protein>
<reference evidence="1 2" key="1">
    <citation type="submission" date="2020-07" db="EMBL/GenBank/DDBJ databases">
        <title>Sequencing the genomes of 1000 actinobacteria strains.</title>
        <authorList>
            <person name="Klenk H.-P."/>
        </authorList>
    </citation>
    <scope>NUCLEOTIDE SEQUENCE [LARGE SCALE GENOMIC DNA]</scope>
    <source>
        <strain evidence="1 2">DSM 104001</strain>
    </source>
</reference>
<proteinExistence type="predicted"/>
<dbReference type="Proteomes" id="UP000541969">
    <property type="component" value="Unassembled WGS sequence"/>
</dbReference>